<accession>A0A4V1WFX7</accession>
<dbReference type="Pfam" id="PF01272">
    <property type="entry name" value="GreA_GreB"/>
    <property type="match status" value="1"/>
</dbReference>
<proteinExistence type="predicted"/>
<dbReference type="OrthoDB" id="1094048at2"/>
<dbReference type="GO" id="GO:0003677">
    <property type="term" value="F:DNA binding"/>
    <property type="evidence" value="ECO:0007669"/>
    <property type="project" value="InterPro"/>
</dbReference>
<dbReference type="GO" id="GO:0006354">
    <property type="term" value="P:DNA-templated transcription elongation"/>
    <property type="evidence" value="ECO:0007669"/>
    <property type="project" value="TreeGrafter"/>
</dbReference>
<dbReference type="SUPFAM" id="SSF54534">
    <property type="entry name" value="FKBP-like"/>
    <property type="match status" value="1"/>
</dbReference>
<dbReference type="GO" id="GO:0003746">
    <property type="term" value="F:translation elongation factor activity"/>
    <property type="evidence" value="ECO:0007669"/>
    <property type="project" value="UniProtKB-KW"/>
</dbReference>
<name>A0A4V1WFX7_9FLAO</name>
<keyword evidence="3" id="KW-0648">Protein biosynthesis</keyword>
<keyword evidence="3" id="KW-0251">Elongation factor</keyword>
<feature type="domain" description="Transcription elongation factor GreA/GreB C-terminal" evidence="2">
    <location>
        <begin position="93"/>
        <end position="165"/>
    </location>
</feature>
<evidence type="ECO:0000256" key="1">
    <source>
        <dbReference type="SAM" id="MobiDB-lite"/>
    </source>
</evidence>
<gene>
    <name evidence="3" type="ORF">ERX46_05010</name>
</gene>
<dbReference type="AlphaFoldDB" id="A0A4V1WFX7"/>
<evidence type="ECO:0000259" key="2">
    <source>
        <dbReference type="Pfam" id="PF01272"/>
    </source>
</evidence>
<dbReference type="EMBL" id="SETE01000002">
    <property type="protein sequence ID" value="RYM34736.1"/>
    <property type="molecule type" value="Genomic_DNA"/>
</dbReference>
<reference evidence="3 4" key="1">
    <citation type="submission" date="2019-02" db="EMBL/GenBank/DDBJ databases">
        <title>Genome sequence of the sea-ice species Brumimicrobium glaciale.</title>
        <authorList>
            <person name="Bowman J.P."/>
        </authorList>
    </citation>
    <scope>NUCLEOTIDE SEQUENCE [LARGE SCALE GENOMIC DNA]</scope>
    <source>
        <strain evidence="3 4">IC156</strain>
    </source>
</reference>
<dbReference type="PANTHER" id="PTHR30437">
    <property type="entry name" value="TRANSCRIPTION ELONGATION FACTOR GREA"/>
    <property type="match status" value="1"/>
</dbReference>
<comment type="caution">
    <text evidence="3">The sequence shown here is derived from an EMBL/GenBank/DDBJ whole genome shotgun (WGS) entry which is preliminary data.</text>
</comment>
<sequence length="173" mass="19303">MSRGFVREGDQEEAPVIPPRAALPNNVTNYVTQEGFEALKSEKIELLHELSNFEKTDEREKRRKSAEIDGKLNLLNERINSARILDAKDQNLDEVRFGATVTYKIDSSKTPVTLKIVGVDEANIREKKIAFIAPIAKAMIGKKVGEIARLSLGGEEREVVILEIVYGAKSKPQ</sequence>
<evidence type="ECO:0000313" key="3">
    <source>
        <dbReference type="EMBL" id="RYM34736.1"/>
    </source>
</evidence>
<organism evidence="3 4">
    <name type="scientific">Brumimicrobium glaciale</name>
    <dbReference type="NCBI Taxonomy" id="200475"/>
    <lineage>
        <taxon>Bacteria</taxon>
        <taxon>Pseudomonadati</taxon>
        <taxon>Bacteroidota</taxon>
        <taxon>Flavobacteriia</taxon>
        <taxon>Flavobacteriales</taxon>
        <taxon>Crocinitomicaceae</taxon>
        <taxon>Brumimicrobium</taxon>
    </lineage>
</organism>
<dbReference type="GO" id="GO:0032784">
    <property type="term" value="P:regulation of DNA-templated transcription elongation"/>
    <property type="evidence" value="ECO:0007669"/>
    <property type="project" value="InterPro"/>
</dbReference>
<dbReference type="Proteomes" id="UP000293952">
    <property type="component" value="Unassembled WGS sequence"/>
</dbReference>
<dbReference type="InterPro" id="IPR036953">
    <property type="entry name" value="GreA/GreB_C_sf"/>
</dbReference>
<dbReference type="PANTHER" id="PTHR30437:SF4">
    <property type="entry name" value="TRANSCRIPTION ELONGATION FACTOR GREA"/>
    <property type="match status" value="1"/>
</dbReference>
<dbReference type="GO" id="GO:0070063">
    <property type="term" value="F:RNA polymerase binding"/>
    <property type="evidence" value="ECO:0007669"/>
    <property type="project" value="InterPro"/>
</dbReference>
<protein>
    <submittedName>
        <fullName evidence="3">Transcription elongation factor GreA</fullName>
    </submittedName>
</protein>
<dbReference type="InterPro" id="IPR001437">
    <property type="entry name" value="Tscrpt_elong_fac_GreA/B_C"/>
</dbReference>
<dbReference type="Gene3D" id="3.10.50.30">
    <property type="entry name" value="Transcription elongation factor, GreA/GreB, C-terminal domain"/>
    <property type="match status" value="1"/>
</dbReference>
<keyword evidence="4" id="KW-1185">Reference proteome</keyword>
<feature type="region of interest" description="Disordered" evidence="1">
    <location>
        <begin position="1"/>
        <end position="22"/>
    </location>
</feature>
<evidence type="ECO:0000313" key="4">
    <source>
        <dbReference type="Proteomes" id="UP000293952"/>
    </source>
</evidence>
<dbReference type="InterPro" id="IPR023459">
    <property type="entry name" value="Tscrpt_elong_fac_GreA/B_fam"/>
</dbReference>
<dbReference type="RefSeq" id="WP_130092745.1">
    <property type="nucleotide sequence ID" value="NZ_SETE01000002.1"/>
</dbReference>